<dbReference type="PRINTS" id="PR00146">
    <property type="entry name" value="DHPICSNTHASE"/>
</dbReference>
<gene>
    <name evidence="4" type="ORF">ACFFIA_17820</name>
</gene>
<dbReference type="InterPro" id="IPR002220">
    <property type="entry name" value="DapA-like"/>
</dbReference>
<evidence type="ECO:0000313" key="4">
    <source>
        <dbReference type="EMBL" id="MFC0529516.1"/>
    </source>
</evidence>
<evidence type="ECO:0000256" key="3">
    <source>
        <dbReference type="PIRNR" id="PIRNR001365"/>
    </source>
</evidence>
<dbReference type="SUPFAM" id="SSF51569">
    <property type="entry name" value="Aldolase"/>
    <property type="match status" value="1"/>
</dbReference>
<protein>
    <submittedName>
        <fullName evidence="4">Dihydrodipicolinate synthase family protein</fullName>
    </submittedName>
</protein>
<evidence type="ECO:0000256" key="1">
    <source>
        <dbReference type="ARBA" id="ARBA00007592"/>
    </source>
</evidence>
<accession>A0ABV6M4C1</accession>
<dbReference type="PIRSF" id="PIRSF001365">
    <property type="entry name" value="DHDPS"/>
    <property type="match status" value="1"/>
</dbReference>
<comment type="similarity">
    <text evidence="1 3">Belongs to the DapA family.</text>
</comment>
<dbReference type="Pfam" id="PF00701">
    <property type="entry name" value="DHDPS"/>
    <property type="match status" value="1"/>
</dbReference>
<dbReference type="EMBL" id="JBHLUH010000036">
    <property type="protein sequence ID" value="MFC0529516.1"/>
    <property type="molecule type" value="Genomic_DNA"/>
</dbReference>
<keyword evidence="5" id="KW-1185">Reference proteome</keyword>
<organism evidence="4 5">
    <name type="scientific">Phytohabitans kaempferiae</name>
    <dbReference type="NCBI Taxonomy" id="1620943"/>
    <lineage>
        <taxon>Bacteria</taxon>
        <taxon>Bacillati</taxon>
        <taxon>Actinomycetota</taxon>
        <taxon>Actinomycetes</taxon>
        <taxon>Micromonosporales</taxon>
        <taxon>Micromonosporaceae</taxon>
    </lineage>
</organism>
<proteinExistence type="inferred from homology"/>
<name>A0ABV6M4C1_9ACTN</name>
<comment type="caution">
    <text evidence="4">The sequence shown here is derived from an EMBL/GenBank/DDBJ whole genome shotgun (WGS) entry which is preliminary data.</text>
</comment>
<reference evidence="4 5" key="1">
    <citation type="submission" date="2024-09" db="EMBL/GenBank/DDBJ databases">
        <authorList>
            <person name="Sun Q."/>
            <person name="Mori K."/>
        </authorList>
    </citation>
    <scope>NUCLEOTIDE SEQUENCE [LARGE SCALE GENOMIC DNA]</scope>
    <source>
        <strain evidence="4 5">TBRC 3947</strain>
    </source>
</reference>
<dbReference type="CDD" id="cd00408">
    <property type="entry name" value="DHDPS-like"/>
    <property type="match status" value="1"/>
</dbReference>
<dbReference type="Proteomes" id="UP001589867">
    <property type="component" value="Unassembled WGS sequence"/>
</dbReference>
<dbReference type="SMART" id="SM01130">
    <property type="entry name" value="DHDPS"/>
    <property type="match status" value="1"/>
</dbReference>
<keyword evidence="2 3" id="KW-0456">Lyase</keyword>
<dbReference type="PANTHER" id="PTHR12128:SF66">
    <property type="entry name" value="4-HYDROXY-2-OXOGLUTARATE ALDOLASE, MITOCHONDRIAL"/>
    <property type="match status" value="1"/>
</dbReference>
<dbReference type="RefSeq" id="WP_377252356.1">
    <property type="nucleotide sequence ID" value="NZ_JBHLUH010000036.1"/>
</dbReference>
<evidence type="ECO:0000313" key="5">
    <source>
        <dbReference type="Proteomes" id="UP001589867"/>
    </source>
</evidence>
<sequence>MTAAFRGIFAIPVTPFDSSGAVDHGALADVVEFTLDCGAHGLVMPVNVSEFFTLDDDERRAVVTTTVRVNRGRVPLVASVTGASTAQAARFAAHAADSGADAVIAMPPYVKRGDWPELVEYFTAIAAAGLPVFVQNAEGPAGTPMSAAQLSELAATIDGVSWFKEETVRSSQVISDLLARGGAHVSGVMGGKGSRFLLDEYPRGICGTMPGCEFTDLHVALWNALEGDQPAIAAEIYRFLLPLVGMEDQYGGAAFCKEVLRRRGVLTSTAVREPGSPRLDREASVLLDQFLAAATTWMVPSKPRASPDAAAPTVTAEA</sequence>
<dbReference type="PANTHER" id="PTHR12128">
    <property type="entry name" value="DIHYDRODIPICOLINATE SYNTHASE"/>
    <property type="match status" value="1"/>
</dbReference>
<dbReference type="InterPro" id="IPR013785">
    <property type="entry name" value="Aldolase_TIM"/>
</dbReference>
<evidence type="ECO:0000256" key="2">
    <source>
        <dbReference type="ARBA" id="ARBA00023239"/>
    </source>
</evidence>
<dbReference type="Gene3D" id="3.20.20.70">
    <property type="entry name" value="Aldolase class I"/>
    <property type="match status" value="1"/>
</dbReference>